<dbReference type="Proteomes" id="UP000827549">
    <property type="component" value="Chromosome 3"/>
</dbReference>
<feature type="signal peptide" evidence="2">
    <location>
        <begin position="1"/>
        <end position="16"/>
    </location>
</feature>
<dbReference type="EMBL" id="CP086716">
    <property type="protein sequence ID" value="WOO80217.1"/>
    <property type="molecule type" value="Genomic_DNA"/>
</dbReference>
<proteinExistence type="predicted"/>
<name>A0AAF1BHG5_9TREE</name>
<evidence type="ECO:0000256" key="1">
    <source>
        <dbReference type="SAM" id="MobiDB-lite"/>
    </source>
</evidence>
<protein>
    <submittedName>
        <fullName evidence="4">Protein priA</fullName>
    </submittedName>
</protein>
<evidence type="ECO:0000256" key="2">
    <source>
        <dbReference type="SAM" id="SignalP"/>
    </source>
</evidence>
<dbReference type="PANTHER" id="PTHR35192:SF2">
    <property type="entry name" value="APPLE DOMAIN-CONTAINING PROTEIN"/>
    <property type="match status" value="1"/>
</dbReference>
<gene>
    <name evidence="4" type="primary">priA_4</name>
    <name evidence="4" type="ORF">LOC62_03G003730</name>
</gene>
<keyword evidence="2" id="KW-0732">Signal</keyword>
<sequence length="242" mass="24785">MLKATFILALVASASAYDAFGDNAYPAAGGGRHHAQLREPAAAGLGIWDEGNDFGLGLRYATGHSAPPPPPPQPAAPHAASTDGNVQWGRARACAGSLLALLTGNPITLNECMSPSRPAPRRQRVCEAGLEGCGALCIDPTVTSCELEADMLVPAPKRGRKSGLDACPRGHKVCTLRTLDIGCVDTSSDVGACGGCPEVDGVDCTGIEGVLDTECAAGQCRALSCLDGWELAGDECVYLGPL</sequence>
<feature type="domain" description="Protein CPL1-like" evidence="3">
    <location>
        <begin position="183"/>
        <end position="236"/>
    </location>
</feature>
<dbReference type="RefSeq" id="XP_062626249.1">
    <property type="nucleotide sequence ID" value="XM_062770265.1"/>
</dbReference>
<dbReference type="Pfam" id="PF21671">
    <property type="entry name" value="CPL1-like"/>
    <property type="match status" value="1"/>
</dbReference>
<dbReference type="InterPro" id="IPR038955">
    <property type="entry name" value="PriA/CPL1_fungi"/>
</dbReference>
<dbReference type="PANTHER" id="PTHR35192">
    <property type="entry name" value="PROTEIN, PUTATIVE-RELATED"/>
    <property type="match status" value="1"/>
</dbReference>
<dbReference type="AlphaFoldDB" id="A0AAF1BHG5"/>
<dbReference type="InterPro" id="IPR048661">
    <property type="entry name" value="CPL1-like"/>
</dbReference>
<accession>A0AAF1BHG5</accession>
<organism evidence="4 5">
    <name type="scientific">Vanrija pseudolonga</name>
    <dbReference type="NCBI Taxonomy" id="143232"/>
    <lineage>
        <taxon>Eukaryota</taxon>
        <taxon>Fungi</taxon>
        <taxon>Dikarya</taxon>
        <taxon>Basidiomycota</taxon>
        <taxon>Agaricomycotina</taxon>
        <taxon>Tremellomycetes</taxon>
        <taxon>Trichosporonales</taxon>
        <taxon>Trichosporonaceae</taxon>
        <taxon>Vanrija</taxon>
    </lineage>
</organism>
<feature type="compositionally biased region" description="Pro residues" evidence="1">
    <location>
        <begin position="66"/>
        <end position="75"/>
    </location>
</feature>
<keyword evidence="5" id="KW-1185">Reference proteome</keyword>
<feature type="region of interest" description="Disordered" evidence="1">
    <location>
        <begin position="59"/>
        <end position="83"/>
    </location>
</feature>
<evidence type="ECO:0000259" key="3">
    <source>
        <dbReference type="Pfam" id="PF21671"/>
    </source>
</evidence>
<feature type="chain" id="PRO_5042042838" evidence="2">
    <location>
        <begin position="17"/>
        <end position="242"/>
    </location>
</feature>
<dbReference type="GeneID" id="87806971"/>
<evidence type="ECO:0000313" key="4">
    <source>
        <dbReference type="EMBL" id="WOO80217.1"/>
    </source>
</evidence>
<reference evidence="4" key="1">
    <citation type="submission" date="2023-10" db="EMBL/GenBank/DDBJ databases">
        <authorList>
            <person name="Noh H."/>
        </authorList>
    </citation>
    <scope>NUCLEOTIDE SEQUENCE</scope>
    <source>
        <strain evidence="4">DUCC4014</strain>
    </source>
</reference>
<evidence type="ECO:0000313" key="5">
    <source>
        <dbReference type="Proteomes" id="UP000827549"/>
    </source>
</evidence>